<dbReference type="Proteomes" id="UP000249794">
    <property type="component" value="Unassembled WGS sequence"/>
</dbReference>
<evidence type="ECO:0000259" key="1">
    <source>
        <dbReference type="Pfam" id="PF13610"/>
    </source>
</evidence>
<feature type="domain" description="DDE" evidence="1">
    <location>
        <begin position="3"/>
        <end position="76"/>
    </location>
</feature>
<dbReference type="Pfam" id="PF13610">
    <property type="entry name" value="DDE_Tnp_IS240"/>
    <property type="match status" value="1"/>
</dbReference>
<organism evidence="2 3">
    <name type="scientific">Phormidesmis priestleyi</name>
    <dbReference type="NCBI Taxonomy" id="268141"/>
    <lineage>
        <taxon>Bacteria</taxon>
        <taxon>Bacillati</taxon>
        <taxon>Cyanobacteriota</taxon>
        <taxon>Cyanophyceae</taxon>
        <taxon>Leptolyngbyales</taxon>
        <taxon>Leptolyngbyaceae</taxon>
        <taxon>Phormidesmis</taxon>
    </lineage>
</organism>
<proteinExistence type="predicted"/>
<gene>
    <name evidence="2" type="ORF">DCF15_17885</name>
</gene>
<dbReference type="EMBL" id="QBMP01000238">
    <property type="protein sequence ID" value="PZO48446.1"/>
    <property type="molecule type" value="Genomic_DNA"/>
</dbReference>
<protein>
    <recommendedName>
        <fullName evidence="1">DDE domain-containing protein</fullName>
    </recommendedName>
</protein>
<accession>A0A2W4WU21</accession>
<comment type="caution">
    <text evidence="2">The sequence shown here is derived from an EMBL/GenBank/DDBJ whole genome shotgun (WGS) entry which is preliminary data.</text>
</comment>
<reference evidence="2 3" key="2">
    <citation type="submission" date="2018-06" db="EMBL/GenBank/DDBJ databases">
        <title>Metagenomic assembly of (sub)arctic Cyanobacteria and their associated microbiome from non-axenic cultures.</title>
        <authorList>
            <person name="Baurain D."/>
        </authorList>
    </citation>
    <scope>NUCLEOTIDE SEQUENCE [LARGE SCALE GENOMIC DNA]</scope>
    <source>
        <strain evidence="2">ULC027bin1</strain>
    </source>
</reference>
<dbReference type="AlphaFoldDB" id="A0A2W4WU21"/>
<dbReference type="InterPro" id="IPR032874">
    <property type="entry name" value="DDE_dom"/>
</dbReference>
<evidence type="ECO:0000313" key="3">
    <source>
        <dbReference type="Proteomes" id="UP000249794"/>
    </source>
</evidence>
<reference evidence="3" key="1">
    <citation type="submission" date="2018-04" db="EMBL/GenBank/DDBJ databases">
        <authorList>
            <person name="Cornet L."/>
        </authorList>
    </citation>
    <scope>NUCLEOTIDE SEQUENCE [LARGE SCALE GENOMIC DNA]</scope>
</reference>
<name>A0A2W4WU21_9CYAN</name>
<sequence>MYEDAPEKVATDGLASYLRAIEEELGQDTQHEVRPCTANPVEQSHRRIKHRYYPTLGFGEFEAAQRFCRAVDEMGNFLRPQTRMAEFMSL</sequence>
<evidence type="ECO:0000313" key="2">
    <source>
        <dbReference type="EMBL" id="PZO48446.1"/>
    </source>
</evidence>